<evidence type="ECO:0000259" key="2">
    <source>
        <dbReference type="Pfam" id="PF21530"/>
    </source>
</evidence>
<dbReference type="PANTHER" id="PTHR10492">
    <property type="match status" value="1"/>
</dbReference>
<evidence type="ECO:0000313" key="3">
    <source>
        <dbReference type="EMBL" id="TXG73261.1"/>
    </source>
</evidence>
<keyword evidence="1" id="KW-0175">Coiled coil</keyword>
<evidence type="ECO:0000313" key="4">
    <source>
        <dbReference type="Proteomes" id="UP000323000"/>
    </source>
</evidence>
<dbReference type="Proteomes" id="UP000323000">
    <property type="component" value="Chromosome 1"/>
</dbReference>
<gene>
    <name evidence="3" type="ORF">EZV62_001840</name>
</gene>
<dbReference type="PANTHER" id="PTHR10492:SF101">
    <property type="entry name" value="ATP-DEPENDENT DNA HELICASE"/>
    <property type="match status" value="1"/>
</dbReference>
<sequence>MLINFQKGCTQYEDIRTINWVEYPSFKDACYCLGLLDDDKKYIDGIKEASFWGSAHYIRRVFANLLLSNSMTRPKFVWESCWKLLSDDNLHHQKRVTGRQGDERTYLSLDNIYKEDANFENEENTFSPNILNTFTASRLSNHKLNFKVRVPVMLLRNIDQSNDLCNGTRLLITKLGNHVIEAKILSGNNIGQIVLIPRMTMTPSSHTLPVKFKRRQFPLVRCFAMTINKSQWQNLSHVGIHLPRPVFSHGQLYVALSRVKSKQGLKILIIDDVERSDRRLSPSVAQSRSSSLAVATLAIEIADSRRPSPKRDRCPSMLLALTVGAAHPPSTDPPTRFCFQLQNPGCVVLVNGNCVLDILRSSKIDDLKKKERELQVKEAELKRRDQMENMNYEDFLLKPKDKWITKSTTNVYCNLNGLPDIVKVLRKVGELAAFRRTYMGNGSFRIVD</sequence>
<reference evidence="4" key="1">
    <citation type="journal article" date="2019" name="Gigascience">
        <title>De novo genome assembly of the endangered Acer yangbiense, a plant species with extremely small populations endemic to Yunnan Province, China.</title>
        <authorList>
            <person name="Yang J."/>
            <person name="Wariss H.M."/>
            <person name="Tao L."/>
            <person name="Zhang R."/>
            <person name="Yun Q."/>
            <person name="Hollingsworth P."/>
            <person name="Dao Z."/>
            <person name="Luo G."/>
            <person name="Guo H."/>
            <person name="Ma Y."/>
            <person name="Sun W."/>
        </authorList>
    </citation>
    <scope>NUCLEOTIDE SEQUENCE [LARGE SCALE GENOMIC DNA]</scope>
    <source>
        <strain evidence="4">cv. Malutang</strain>
    </source>
</reference>
<comment type="caution">
    <text evidence="3">The sequence shown here is derived from an EMBL/GenBank/DDBJ whole genome shotgun (WGS) entry which is preliminary data.</text>
</comment>
<feature type="domain" description="DNA helicase Pif1-like 2B" evidence="2">
    <location>
        <begin position="131"/>
        <end position="175"/>
    </location>
</feature>
<protein>
    <recommendedName>
        <fullName evidence="2">DNA helicase Pif1-like 2B domain-containing protein</fullName>
    </recommendedName>
</protein>
<accession>A0A5C7IVF8</accession>
<dbReference type="AlphaFoldDB" id="A0A5C7IVF8"/>
<feature type="coiled-coil region" evidence="1">
    <location>
        <begin position="360"/>
        <end position="389"/>
    </location>
</feature>
<organism evidence="3 4">
    <name type="scientific">Acer yangbiense</name>
    <dbReference type="NCBI Taxonomy" id="1000413"/>
    <lineage>
        <taxon>Eukaryota</taxon>
        <taxon>Viridiplantae</taxon>
        <taxon>Streptophyta</taxon>
        <taxon>Embryophyta</taxon>
        <taxon>Tracheophyta</taxon>
        <taxon>Spermatophyta</taxon>
        <taxon>Magnoliopsida</taxon>
        <taxon>eudicotyledons</taxon>
        <taxon>Gunneridae</taxon>
        <taxon>Pentapetalae</taxon>
        <taxon>rosids</taxon>
        <taxon>malvids</taxon>
        <taxon>Sapindales</taxon>
        <taxon>Sapindaceae</taxon>
        <taxon>Hippocastanoideae</taxon>
        <taxon>Acereae</taxon>
        <taxon>Acer</taxon>
    </lineage>
</organism>
<proteinExistence type="predicted"/>
<dbReference type="InterPro" id="IPR049163">
    <property type="entry name" value="Pif1-like_2B_dom"/>
</dbReference>
<dbReference type="CDD" id="cd18809">
    <property type="entry name" value="SF1_C_RecD"/>
    <property type="match status" value="1"/>
</dbReference>
<dbReference type="SUPFAM" id="SSF52540">
    <property type="entry name" value="P-loop containing nucleoside triphosphate hydrolases"/>
    <property type="match status" value="1"/>
</dbReference>
<name>A0A5C7IVF8_9ROSI</name>
<keyword evidence="4" id="KW-1185">Reference proteome</keyword>
<dbReference type="OrthoDB" id="1930718at2759"/>
<evidence type="ECO:0000256" key="1">
    <source>
        <dbReference type="SAM" id="Coils"/>
    </source>
</evidence>
<dbReference type="Pfam" id="PF21530">
    <property type="entry name" value="Pif1_2B_dom"/>
    <property type="match status" value="1"/>
</dbReference>
<dbReference type="InterPro" id="IPR027417">
    <property type="entry name" value="P-loop_NTPase"/>
</dbReference>
<dbReference type="EMBL" id="VAHF01000001">
    <property type="protein sequence ID" value="TXG73261.1"/>
    <property type="molecule type" value="Genomic_DNA"/>
</dbReference>